<gene>
    <name evidence="1" type="ORF">GGI18_000306</name>
</gene>
<protein>
    <submittedName>
        <fullName evidence="1">Uncharacterized protein</fullName>
    </submittedName>
</protein>
<accession>A0ACC1KNL6</accession>
<proteinExistence type="predicted"/>
<dbReference type="EMBL" id="JANBUK010000018">
    <property type="protein sequence ID" value="KAJ2792570.1"/>
    <property type="molecule type" value="Genomic_DNA"/>
</dbReference>
<evidence type="ECO:0000313" key="1">
    <source>
        <dbReference type="EMBL" id="KAJ2792570.1"/>
    </source>
</evidence>
<organism evidence="1 2">
    <name type="scientific">Coemansia linderi</name>
    <dbReference type="NCBI Taxonomy" id="2663919"/>
    <lineage>
        <taxon>Eukaryota</taxon>
        <taxon>Fungi</taxon>
        <taxon>Fungi incertae sedis</taxon>
        <taxon>Zoopagomycota</taxon>
        <taxon>Kickxellomycotina</taxon>
        <taxon>Kickxellomycetes</taxon>
        <taxon>Kickxellales</taxon>
        <taxon>Kickxellaceae</taxon>
        <taxon>Coemansia</taxon>
    </lineage>
</organism>
<sequence length="1830" mass="200199">MFLAQSRIRGKALPDSLPPKIAAEVAAALASPANMSQSMALGMAPAQTIMPPAPLSMPAPQTMAAPFSMQAPQTMTAPLSMQASHGTSAPLGMQPSLSMPAPIHYAANNEPESIHDFESQFPDISLSPSSGLNVVKQSFINHSAHAPRNDTPQWTITQGERAQYESIFRRWESNGKLRGSQAREVFAQSSLSQSELAKIWMLSDINNQGELNLDEFSVAMHLIFRRLAGNPLPDVLPDELVPRSSRDFMDSLAVMKDQLMFSRPAPASVPPPAPAASISPVADDDDVYQSAHRRRNPPASSIAGTRSQSPSLSSTAESVDQLRRQVQQRREELRLAKSAAEKRQKEGAESRVTTRWRIDDLKREIEDIHRNTSPPSEDSGGLLAKRRRLVASINEMLVVMPQLVRDYERVTDDLAKAHRELGKKQEAPLSDVEARAARLVAQRMAALTGETIEEDESGGGGGGEAERKLAESRERLMSVTSGLDHVARAMRDLPSAASKWDDGVGLVSGEVREFVTKLGAIERVRENVRTSAFSPVTTSTPTVAPAAPVKEAGEKPPLSIAERLALATTKQERDRILQDIAEERFRERQRALGIPDPAPEPVSPAKKPEMQERVSVSNPFANQGGEPITPLAAAETFSDDSDEDEWDRDDSSDDDDPPRAHSPAVFGPVKPQGRVESPASSVSFDTAFANPGSPPPPVVIKEESNPFMGLIASTEVEKLRLRALYPYHPDAADELGIETGDLIETQLAKSGVRGDGWLYGEILVESDDGDGWRLGGKCGWFPKDYAETLGGPGSRGWMKTRARFGTAKYDYEPQHEDELKVGVGVRVRVVDGDAAESWWKVRVIGGATGMLPAMYIDLDKRKTPLEGGARKKPAYQKPTATKLHSTPAAKSRYKPKLHSKPSALSQPSSSHVAGKAESRTLTIDDYVVSYTNSLARSTPSTGFQSAGTLVKNEVITIDDTDDDEKPTEISEGMRLDTTQDYISKLDIDRPLLIVAGAGSGKTTTLCARVIEMIRRGVLPASILVITFTNKAAGELKDRIKKYMEASQMDSGGQMPFASTFHSWCYGLIMRNYRLVGLAQCPMIAAADSEHLAVLKVALQRIEDCRMLVLCEGLLGLVAGEPVPVCEEGEEGAMPVFVDFADARWAAVAAATKERYDVTVDQIAAMKPSEAGERTVVNRKKFGAQAQAAADEMSVTRSLFQFLAAKQKGRVAELEPINYAGKFGGKDAGSSIMSFIYRAKSRGDLPKDYPPFEAAVLKAYNATLERFNLIDFDDMLKLANDLLDVPEVLQTVRTEFPYLLVDEFQDLNQLQMSLVLRMQQHSGRITAVGDERQSIYAFRGATCEHNFQTFLDWFVDATVERSVEGTMASLTQNYRSHQSIVDLGNIVARDTIGESALLGRLRVPLMALPSAPVVPVSVWHSDSHHEEATNITNKIKELINSGDCKAADIAVISRCLNFGAYHPTGLIEAGLMTKGIPYIVRGGHSALKSKRMQLFLALIRVVANTDDDIATRICLGDAVKSLGPVNLRKLEAVRADSGMKPISLFAKMEIAAQRAHVVTKPAAESLAGFVASIRGWQAQLGVSTLRRLVEVMFKEFVAETDDDAKSAPIWGKAAASKGTDGLWTMVDAILEGFLDSPDALPPQDDGDSSFAWDKKADPRGPCAKMLLRAFSGQLCLLSTSAEGISVVRGPDGKVKDKDDVVVITTVHQAKGLEWKHVFIPHFIENLFPMKFRSENPADKAVIRERDAVQEPSPKEQHYREEGRLAYVAITRAKLGLYISVLAQYPMPWMENFLGELKPSRYLPAIMCPPGKPKHRGRGFEYGYDCDSDYEY</sequence>
<reference evidence="1" key="1">
    <citation type="submission" date="2022-07" db="EMBL/GenBank/DDBJ databases">
        <title>Phylogenomic reconstructions and comparative analyses of Kickxellomycotina fungi.</title>
        <authorList>
            <person name="Reynolds N.K."/>
            <person name="Stajich J.E."/>
            <person name="Barry K."/>
            <person name="Grigoriev I.V."/>
            <person name="Crous P."/>
            <person name="Smith M.E."/>
        </authorList>
    </citation>
    <scope>NUCLEOTIDE SEQUENCE</scope>
    <source>
        <strain evidence="1">BCRC 34191</strain>
    </source>
</reference>
<dbReference type="Proteomes" id="UP001140066">
    <property type="component" value="Unassembled WGS sequence"/>
</dbReference>
<name>A0ACC1KNL6_9FUNG</name>
<comment type="caution">
    <text evidence="1">The sequence shown here is derived from an EMBL/GenBank/DDBJ whole genome shotgun (WGS) entry which is preliminary data.</text>
</comment>
<evidence type="ECO:0000313" key="2">
    <source>
        <dbReference type="Proteomes" id="UP001140066"/>
    </source>
</evidence>
<keyword evidence="2" id="KW-1185">Reference proteome</keyword>